<keyword evidence="9" id="KW-0808">Transferase</keyword>
<feature type="domain" description="EF-hand" evidence="8">
    <location>
        <begin position="94"/>
        <end position="129"/>
    </location>
</feature>
<evidence type="ECO:0000256" key="4">
    <source>
        <dbReference type="PROSITE-ProRule" id="PRU10141"/>
    </source>
</evidence>
<dbReference type="SMART" id="SM00220">
    <property type="entry name" value="S_TKc"/>
    <property type="match status" value="1"/>
</dbReference>
<dbReference type="Pfam" id="PF00169">
    <property type="entry name" value="PH"/>
    <property type="match status" value="1"/>
</dbReference>
<dbReference type="EMBL" id="CAXAMM010007477">
    <property type="protein sequence ID" value="CAK9014363.1"/>
    <property type="molecule type" value="Genomic_DNA"/>
</dbReference>
<dbReference type="InterPro" id="IPR000719">
    <property type="entry name" value="Prot_kinase_dom"/>
</dbReference>
<evidence type="ECO:0000259" key="7">
    <source>
        <dbReference type="PROSITE" id="PS50011"/>
    </source>
</evidence>
<dbReference type="Pfam" id="PF00069">
    <property type="entry name" value="Pkinase"/>
    <property type="match status" value="1"/>
</dbReference>
<evidence type="ECO:0000259" key="8">
    <source>
        <dbReference type="PROSITE" id="PS50222"/>
    </source>
</evidence>
<dbReference type="PROSITE" id="PS50011">
    <property type="entry name" value="PROTEIN_KINASE_DOM"/>
    <property type="match status" value="1"/>
</dbReference>
<feature type="region of interest" description="Disordered" evidence="5">
    <location>
        <begin position="921"/>
        <end position="945"/>
    </location>
</feature>
<feature type="compositionally biased region" description="Low complexity" evidence="5">
    <location>
        <begin position="923"/>
        <end position="935"/>
    </location>
</feature>
<dbReference type="CDD" id="cd00051">
    <property type="entry name" value="EFh"/>
    <property type="match status" value="1"/>
</dbReference>
<dbReference type="InterPro" id="IPR011009">
    <property type="entry name" value="Kinase-like_dom_sf"/>
</dbReference>
<dbReference type="PRINTS" id="PR00450">
    <property type="entry name" value="RECOVERIN"/>
</dbReference>
<feature type="domain" description="Protein kinase" evidence="7">
    <location>
        <begin position="561"/>
        <end position="831"/>
    </location>
</feature>
<dbReference type="SUPFAM" id="SSF47473">
    <property type="entry name" value="EF-hand"/>
    <property type="match status" value="1"/>
</dbReference>
<dbReference type="SUPFAM" id="SSF56112">
    <property type="entry name" value="Protein kinase-like (PK-like)"/>
    <property type="match status" value="1"/>
</dbReference>
<dbReference type="GO" id="GO:0016301">
    <property type="term" value="F:kinase activity"/>
    <property type="evidence" value="ECO:0007669"/>
    <property type="project" value="UniProtKB-KW"/>
</dbReference>
<keyword evidence="2 4" id="KW-0067">ATP-binding</keyword>
<evidence type="ECO:0000313" key="9">
    <source>
        <dbReference type="EMBL" id="CAK9014363.1"/>
    </source>
</evidence>
<organism evidence="9 10">
    <name type="scientific">Durusdinium trenchii</name>
    <dbReference type="NCBI Taxonomy" id="1381693"/>
    <lineage>
        <taxon>Eukaryota</taxon>
        <taxon>Sar</taxon>
        <taxon>Alveolata</taxon>
        <taxon>Dinophyceae</taxon>
        <taxon>Suessiales</taxon>
        <taxon>Symbiodiniaceae</taxon>
        <taxon>Durusdinium</taxon>
    </lineage>
</organism>
<dbReference type="Gene3D" id="1.10.510.10">
    <property type="entry name" value="Transferase(Phosphotransferase) domain 1"/>
    <property type="match status" value="1"/>
</dbReference>
<feature type="domain" description="EF-hand" evidence="8">
    <location>
        <begin position="64"/>
        <end position="93"/>
    </location>
</feature>
<dbReference type="PANTHER" id="PTHR24347">
    <property type="entry name" value="SERINE/THREONINE-PROTEIN KINASE"/>
    <property type="match status" value="1"/>
</dbReference>
<evidence type="ECO:0000259" key="6">
    <source>
        <dbReference type="PROSITE" id="PS50003"/>
    </source>
</evidence>
<dbReference type="InterPro" id="IPR011993">
    <property type="entry name" value="PH-like_dom_sf"/>
</dbReference>
<proteinExistence type="inferred from homology"/>
<keyword evidence="10" id="KW-1185">Reference proteome</keyword>
<dbReference type="InterPro" id="IPR017441">
    <property type="entry name" value="Protein_kinase_ATP_BS"/>
</dbReference>
<dbReference type="CDD" id="cd05117">
    <property type="entry name" value="STKc_CAMK"/>
    <property type="match status" value="1"/>
</dbReference>
<comment type="caution">
    <text evidence="9">The sequence shown here is derived from an EMBL/GenBank/DDBJ whole genome shotgun (WGS) entry which is preliminary data.</text>
</comment>
<dbReference type="InterPro" id="IPR008271">
    <property type="entry name" value="Ser/Thr_kinase_AS"/>
</dbReference>
<sequence>MGVSASKKERNGEAAASPASAKFTHVELDILRKSFKDLAQRSKGNTMDKETFLKFFPLPGLHGERLFHVFDHKHTGVIDFDEFINGLAVCVRGSFDEKVRVIFSIYDIDNNELVSKEELGTMLHQIPRDALYVLSGTLEDHDDLRSKLLVENQLEPPTAPPTSAHAAAAMASQEEVAAMALDAEAVQAEAAAQEDADAGFDAGESPRIRHTSSASMVRRAQTQAETSAAAMQVVDHLVEDAFKTFDLNKDDKLSPDQFREWVKSTPEVLEFVESVFPFQDTAASPDSSVASAPSSAATAGQPRTRLSGSFRRRRLDRPASLSSLPLFSLGSAVPSPKSPRKHGSGSSRSRTLRQRLSSSARGMQGSGAQAACAVSGTIGDESTNGSDDEAASVPGSVRSHSEMSLSSAGPAEDNTKLSFRGTLYKVGRRTKTIRARYFVLQGSVLYYYYPNKLQQPAGIIFLQGCFVTVRNEDTVEAVRNLRSQFSEVKLLKKRNRGAETEVTGGGHHHSATSHMYAFEVITSQGGERDSRIFYAKTQLQRSEWIGFIKKASRVVPFSEKYKRLERLGQGKFAVVYKCELRDSNEGKAKEDRIYFAVKVIDKAQLNERERELLRTEIAVLKLVHHPNIISMQDVFESLNHIYIVLEFVQGGELFDRIVGRARLTEEETYPLIKQLSQAVYYLHCLGVAHRDIKPENILCSGSKDDPLAKATLKICDFGLSKLISPQGVMKLACGTLSYVAPEVLTSEGYGKAADIWNIGVIVYLVRRGRLPFDGETKDDVIYNTVHTRLDFERDSVFSKSSRAFISLMKGLLNKDPSRRLSARQILEHPWMLKMAERFPGDPVLGPLPPPQPLPLAAPTRPRTYAAAAARPPLSPPTVQAAPPVVHPLVIPPVDAVLESSENHRQVDQALRHLAREDIEKEQVATAPAVAPVGAPNHERRTSSDYSADAVVIDHKHEASDILHDQQQQQQQPTQVDVAGETTEQEAGEGEMDDEDDEEDGEDQDQDVGGEESSLDDDAEPVMRSASAGVPRSVKLHDDDDDDDDGGDEEGTDH</sequence>
<evidence type="ECO:0000256" key="1">
    <source>
        <dbReference type="ARBA" id="ARBA00022741"/>
    </source>
</evidence>
<feature type="compositionally biased region" description="Low complexity" evidence="5">
    <location>
        <begin position="320"/>
        <end position="331"/>
    </location>
</feature>
<dbReference type="InterPro" id="IPR001849">
    <property type="entry name" value="PH_domain"/>
</dbReference>
<dbReference type="InterPro" id="IPR011992">
    <property type="entry name" value="EF-hand-dom_pair"/>
</dbReference>
<evidence type="ECO:0000256" key="3">
    <source>
        <dbReference type="ARBA" id="ARBA00024334"/>
    </source>
</evidence>
<feature type="domain" description="EF-hand" evidence="8">
    <location>
        <begin position="233"/>
        <end position="268"/>
    </location>
</feature>
<comment type="similarity">
    <text evidence="3">Belongs to the protein kinase superfamily. Ser/Thr protein kinase family. CDPK subfamily.</text>
</comment>
<evidence type="ECO:0000313" key="10">
    <source>
        <dbReference type="Proteomes" id="UP001642464"/>
    </source>
</evidence>
<feature type="compositionally biased region" description="Low complexity" evidence="5">
    <location>
        <begin position="282"/>
        <end position="309"/>
    </location>
</feature>
<feature type="compositionally biased region" description="Acidic residues" evidence="5">
    <location>
        <begin position="982"/>
        <end position="1019"/>
    </location>
</feature>
<keyword evidence="1 4" id="KW-0547">Nucleotide-binding</keyword>
<protein>
    <submittedName>
        <fullName evidence="9">Myosin light chain kinase A (MLCK-A)</fullName>
    </submittedName>
</protein>
<feature type="region of interest" description="Disordered" evidence="5">
    <location>
        <begin position="960"/>
        <end position="1053"/>
    </location>
</feature>
<dbReference type="SMART" id="SM00233">
    <property type="entry name" value="PH"/>
    <property type="match status" value="1"/>
</dbReference>
<feature type="region of interest" description="Disordered" evidence="5">
    <location>
        <begin position="282"/>
        <end position="412"/>
    </location>
</feature>
<feature type="compositionally biased region" description="Low complexity" evidence="5">
    <location>
        <begin position="344"/>
        <end position="361"/>
    </location>
</feature>
<dbReference type="Gene3D" id="1.10.238.10">
    <property type="entry name" value="EF-hand"/>
    <property type="match status" value="1"/>
</dbReference>
<feature type="compositionally biased region" description="Acidic residues" evidence="5">
    <location>
        <begin position="1038"/>
        <end position="1053"/>
    </location>
</feature>
<reference evidence="9 10" key="1">
    <citation type="submission" date="2024-02" db="EMBL/GenBank/DDBJ databases">
        <authorList>
            <person name="Chen Y."/>
            <person name="Shah S."/>
            <person name="Dougan E. K."/>
            <person name="Thang M."/>
            <person name="Chan C."/>
        </authorList>
    </citation>
    <scope>NUCLEOTIDE SEQUENCE [LARGE SCALE GENOMIC DNA]</scope>
</reference>
<dbReference type="PROSITE" id="PS50003">
    <property type="entry name" value="PH_DOMAIN"/>
    <property type="match status" value="1"/>
</dbReference>
<evidence type="ECO:0000256" key="2">
    <source>
        <dbReference type="ARBA" id="ARBA00022840"/>
    </source>
</evidence>
<dbReference type="SMART" id="SM00054">
    <property type="entry name" value="EFh"/>
    <property type="match status" value="3"/>
</dbReference>
<feature type="domain" description="PH" evidence="6">
    <location>
        <begin position="416"/>
        <end position="553"/>
    </location>
</feature>
<feature type="binding site" evidence="4">
    <location>
        <position position="598"/>
    </location>
    <ligand>
        <name>ATP</name>
        <dbReference type="ChEBI" id="CHEBI:30616"/>
    </ligand>
</feature>
<dbReference type="Gene3D" id="2.30.29.30">
    <property type="entry name" value="Pleckstrin-homology domain (PH domain)/Phosphotyrosine-binding domain (PTB)"/>
    <property type="match status" value="1"/>
</dbReference>
<dbReference type="PROSITE" id="PS00107">
    <property type="entry name" value="PROTEIN_KINASE_ATP"/>
    <property type="match status" value="1"/>
</dbReference>
<keyword evidence="9" id="KW-0418">Kinase</keyword>
<dbReference type="PROSITE" id="PS00108">
    <property type="entry name" value="PROTEIN_KINASE_ST"/>
    <property type="match status" value="1"/>
</dbReference>
<dbReference type="Gene3D" id="3.30.200.20">
    <property type="entry name" value="Phosphorylase Kinase, domain 1"/>
    <property type="match status" value="1"/>
</dbReference>
<evidence type="ECO:0000256" key="5">
    <source>
        <dbReference type="SAM" id="MobiDB-lite"/>
    </source>
</evidence>
<dbReference type="Proteomes" id="UP001642464">
    <property type="component" value="Unassembled WGS sequence"/>
</dbReference>
<dbReference type="PROSITE" id="PS50222">
    <property type="entry name" value="EF_HAND_2"/>
    <property type="match status" value="3"/>
</dbReference>
<dbReference type="SUPFAM" id="SSF50729">
    <property type="entry name" value="PH domain-like"/>
    <property type="match status" value="1"/>
</dbReference>
<dbReference type="InterPro" id="IPR002048">
    <property type="entry name" value="EF_hand_dom"/>
</dbReference>
<gene>
    <name evidence="9" type="ORF">SCF082_LOCUS12302</name>
</gene>
<accession>A0ABP0JJ36</accession>
<name>A0ABP0JJ36_9DINO</name>